<dbReference type="Proteomes" id="UP000266313">
    <property type="component" value="Chromosome"/>
</dbReference>
<evidence type="ECO:0000313" key="1">
    <source>
        <dbReference type="EMBL" id="BBA32060.1"/>
    </source>
</evidence>
<sequence length="173" mass="18792">MEHARTVELLTKICVETPGLSDEQLVQALVAHGCEPGLAVEAVRFVPVAFARQFLNGMGISFSDTYWKFSPDGTIQEQGSLSNHILYSMAYDLSPSLMSKPVISNVAFRSPEANAVNNALNGGSQPANLKLAPLAFFLGEPTESGYAKAQERIKAYLSATPSASSTKPWWKIW</sequence>
<dbReference type="EMBL" id="AP017928">
    <property type="protein sequence ID" value="BBA32060.1"/>
    <property type="molecule type" value="Genomic_DNA"/>
</dbReference>
<reference evidence="1 2" key="1">
    <citation type="submission" date="2016-12" db="EMBL/GenBank/DDBJ databases">
        <title>Genome sequencing of Methylocaldum marinum.</title>
        <authorList>
            <person name="Takeuchi M."/>
            <person name="Kamagata Y."/>
            <person name="Hiraoka S."/>
            <person name="Oshima K."/>
            <person name="Hattori M."/>
            <person name="Iwasaki W."/>
        </authorList>
    </citation>
    <scope>NUCLEOTIDE SEQUENCE [LARGE SCALE GENOMIC DNA]</scope>
    <source>
        <strain evidence="1 2">S8</strain>
    </source>
</reference>
<dbReference type="RefSeq" id="WP_119627923.1">
    <property type="nucleotide sequence ID" value="NZ_AP017928.1"/>
</dbReference>
<dbReference type="KEGG" id="mmai:sS8_0091"/>
<dbReference type="OrthoDB" id="3281520at2"/>
<gene>
    <name evidence="1" type="ORF">sS8_0091</name>
</gene>
<keyword evidence="2" id="KW-1185">Reference proteome</keyword>
<dbReference type="AlphaFoldDB" id="A0A286T7V5"/>
<organism evidence="1 2">
    <name type="scientific">Methylocaldum marinum</name>
    <dbReference type="NCBI Taxonomy" id="1432792"/>
    <lineage>
        <taxon>Bacteria</taxon>
        <taxon>Pseudomonadati</taxon>
        <taxon>Pseudomonadota</taxon>
        <taxon>Gammaproteobacteria</taxon>
        <taxon>Methylococcales</taxon>
        <taxon>Methylococcaceae</taxon>
        <taxon>Methylocaldum</taxon>
    </lineage>
</organism>
<protein>
    <submittedName>
        <fullName evidence="1">Uncharacterized protein</fullName>
    </submittedName>
</protein>
<name>A0A286T7V5_9GAMM</name>
<proteinExistence type="predicted"/>
<evidence type="ECO:0000313" key="2">
    <source>
        <dbReference type="Proteomes" id="UP000266313"/>
    </source>
</evidence>
<accession>A0A286T7V5</accession>